<reference evidence="2" key="1">
    <citation type="submission" date="2018-06" db="EMBL/GenBank/DDBJ databases">
        <authorList>
            <person name="Martinez Ocampo F."/>
            <person name="Quiroz Castaneda R.E."/>
            <person name="Rojas Lopez X."/>
        </authorList>
    </citation>
    <scope>NUCLEOTIDE SEQUENCE [LARGE SCALE GENOMIC DNA]</scope>
    <source>
        <strain evidence="2">INIFAP02</strain>
    </source>
</reference>
<keyword evidence="2" id="KW-1185">Reference proteome</keyword>
<comment type="caution">
    <text evidence="1">The sequence shown here is derived from an EMBL/GenBank/DDBJ whole genome shotgun (WGS) entry which is preliminary data.</text>
</comment>
<evidence type="ECO:0000313" key="1">
    <source>
        <dbReference type="EMBL" id="RAO95123.1"/>
    </source>
</evidence>
<protein>
    <submittedName>
        <fullName evidence="1">Uncharacterized protein</fullName>
    </submittedName>
</protein>
<dbReference type="RefSeq" id="WP_112665259.1">
    <property type="nucleotide sequence ID" value="NZ_QKVO01000003.1"/>
</dbReference>
<accession>A0A328PJ56</accession>
<dbReference type="EMBL" id="QKVO01000003">
    <property type="protein sequence ID" value="RAO95123.1"/>
    <property type="molecule type" value="Genomic_DNA"/>
</dbReference>
<dbReference type="AlphaFoldDB" id="A0A328PJ56"/>
<evidence type="ECO:0000313" key="2">
    <source>
        <dbReference type="Proteomes" id="UP000249762"/>
    </source>
</evidence>
<dbReference type="Proteomes" id="UP000249762">
    <property type="component" value="Unassembled WGS sequence"/>
</dbReference>
<proteinExistence type="predicted"/>
<gene>
    <name evidence="1" type="ORF">DNK47_01375</name>
</gene>
<sequence>MSKFLALGVVSTSPLIASSAYYFWSQKNRYKNLDPTIILVSKADGSFIGSCSQYTGGAIGEGHQQEFSNSDDLLRYIFPNIDQSTPNSLVVTMSPEKLRHRDQAGRQPITIRKELQSDQDMQKTFKEYWELWISDWSPREKGVKRVVYTDKRFESGGGNNIPKLDKLYKCHKGTTWYSLQFNVLDAGVPRN</sequence>
<name>A0A328PJ56_9MOLU</name>
<organism evidence="1 2">
    <name type="scientific">Mycoplasma wenyonii</name>
    <dbReference type="NCBI Taxonomy" id="65123"/>
    <lineage>
        <taxon>Bacteria</taxon>
        <taxon>Bacillati</taxon>
        <taxon>Mycoplasmatota</taxon>
        <taxon>Mollicutes</taxon>
        <taxon>Mycoplasmataceae</taxon>
        <taxon>Mycoplasma</taxon>
    </lineage>
</organism>